<dbReference type="SMART" id="SM00450">
    <property type="entry name" value="RHOD"/>
    <property type="match status" value="1"/>
</dbReference>
<dbReference type="SUPFAM" id="SSF52821">
    <property type="entry name" value="Rhodanese/Cell cycle control phosphatase"/>
    <property type="match status" value="1"/>
</dbReference>
<evidence type="ECO:0000313" key="3">
    <source>
        <dbReference type="Proteomes" id="UP000199019"/>
    </source>
</evidence>
<dbReference type="Proteomes" id="UP000199019">
    <property type="component" value="Unassembled WGS sequence"/>
</dbReference>
<dbReference type="Pfam" id="PF00581">
    <property type="entry name" value="Rhodanese"/>
    <property type="match status" value="1"/>
</dbReference>
<protein>
    <submittedName>
        <fullName evidence="2">Rhodanese-related sulfurtransferase</fullName>
    </submittedName>
</protein>
<keyword evidence="2" id="KW-0808">Transferase</keyword>
<dbReference type="GO" id="GO:0016740">
    <property type="term" value="F:transferase activity"/>
    <property type="evidence" value="ECO:0007669"/>
    <property type="project" value="UniProtKB-KW"/>
</dbReference>
<name>A0A1H9XPV3_9MICO</name>
<sequence length="183" mass="19662">MGGLVSTTTAPHGSVTHWETKLFSSGPAAGAAARDRGRGWDAPVYDGVDDQLADARTRLDRVSARAAFQEVLYGRAVLVDIRPAAQRAAEGEVAEHLRPLVVERNVLEWRFDPRHEARLPQAGFEARVIVLCQEGYTSSLGADALVRLGVARATDVVGGFAAWQAAGLPVAHLTSDVLRRATR</sequence>
<gene>
    <name evidence="2" type="ORF">SAMN05216199_0066</name>
</gene>
<dbReference type="EMBL" id="FOHB01000010">
    <property type="protein sequence ID" value="SES48208.1"/>
    <property type="molecule type" value="Genomic_DNA"/>
</dbReference>
<dbReference type="AlphaFoldDB" id="A0A1H9XPV3"/>
<evidence type="ECO:0000259" key="1">
    <source>
        <dbReference type="PROSITE" id="PS50206"/>
    </source>
</evidence>
<dbReference type="STRING" id="587636.SAMN05216199_0066"/>
<proteinExistence type="predicted"/>
<accession>A0A1H9XPV3</accession>
<reference evidence="3" key="1">
    <citation type="submission" date="2016-10" db="EMBL/GenBank/DDBJ databases">
        <authorList>
            <person name="Varghese N."/>
            <person name="Submissions S."/>
        </authorList>
    </citation>
    <scope>NUCLEOTIDE SEQUENCE [LARGE SCALE GENOMIC DNA]</scope>
    <source>
        <strain evidence="3">CGMCC 1.6963</strain>
    </source>
</reference>
<dbReference type="InterPro" id="IPR001763">
    <property type="entry name" value="Rhodanese-like_dom"/>
</dbReference>
<evidence type="ECO:0000313" key="2">
    <source>
        <dbReference type="EMBL" id="SES48208.1"/>
    </source>
</evidence>
<keyword evidence="3" id="KW-1185">Reference proteome</keyword>
<dbReference type="PROSITE" id="PS50206">
    <property type="entry name" value="RHODANESE_3"/>
    <property type="match status" value="1"/>
</dbReference>
<feature type="domain" description="Rhodanese" evidence="1">
    <location>
        <begin position="72"/>
        <end position="172"/>
    </location>
</feature>
<organism evidence="2 3">
    <name type="scientific">Pedococcus cremeus</name>
    <dbReference type="NCBI Taxonomy" id="587636"/>
    <lineage>
        <taxon>Bacteria</taxon>
        <taxon>Bacillati</taxon>
        <taxon>Actinomycetota</taxon>
        <taxon>Actinomycetes</taxon>
        <taxon>Micrococcales</taxon>
        <taxon>Intrasporangiaceae</taxon>
        <taxon>Pedococcus</taxon>
    </lineage>
</organism>
<dbReference type="InterPro" id="IPR036873">
    <property type="entry name" value="Rhodanese-like_dom_sf"/>
</dbReference>
<dbReference type="Gene3D" id="3.40.250.10">
    <property type="entry name" value="Rhodanese-like domain"/>
    <property type="match status" value="1"/>
</dbReference>